<feature type="compositionally biased region" description="Polar residues" evidence="10">
    <location>
        <begin position="8"/>
        <end position="21"/>
    </location>
</feature>
<evidence type="ECO:0000256" key="1">
    <source>
        <dbReference type="ARBA" id="ARBA00004123"/>
    </source>
</evidence>
<dbReference type="GO" id="GO:0008270">
    <property type="term" value="F:zinc ion binding"/>
    <property type="evidence" value="ECO:0007669"/>
    <property type="project" value="InterPro"/>
</dbReference>
<sequence length="757" mass="82855">MPPKRKANNTQQPSTPTQATVKRQRVSRACDQCRAAREKCDGVQPQCVPCVSQGRPCTYEVNPKKRGVATGYIRTLELALAWVFDQVSGAEDALNTALAHENGRVRALITGKDTGGADRLHKKWRKSRAHRGIDYILSGSSDMPYPSRDEHSQSPDASCTEGEPSTVSPNPGSTKTDDTVVPEPPNPPTSNSVSQSHKSQHGKLPDQTPSKRLKLPSNHWRLLDIYFSYTHSWLPILEKQALFQTSYLYSEQGLDLNAGEPSSAAHAELWSALALASLQDSASSKSPHNVHGGGLSPLDIYSIARNLIPSENGPFQINHARALVLLALVGLSRGDALGVSLLVGSAIRIALSITFPQQPGSDKERQKIQTVLMACFILETILSVLYNTLPHLKDEDVSDLAPIPEDGMDQWEPWTACDGFGGSLPNSRQSRNPAFPISTFNQLYAIFRTASHDTAEKRRGVGPRERTTAFIGRLQQSLNPTSPFGNPMAPGANSPVPTFYIIRTVYLWAVTLADPHTEPPIALITDTLNQYQKRFGRRSIPSILSACLSSLVGGDHLAVRGLQYREQLKELVSNYGLGSGEEGRTITKSTPQLDLLSPTTERHQDIPRSLKFSSSVSANMTTPNVAAGSFYSNQPMPMPQQPQQQNHGAFADQSLMSPYNQRQFSCSSPSLPRADSIDMHLGSNITYRMANMEQPQHHHQSVLPGFGGNPDYDALLDDLASAEYTDAIDVDHQFMTNLGFAPDCDLSEIFTGDFRGV</sequence>
<dbReference type="InterPro" id="IPR052783">
    <property type="entry name" value="Metabolic/Drug-Res_Regulator"/>
</dbReference>
<dbReference type="GO" id="GO:0006351">
    <property type="term" value="P:DNA-templated transcription"/>
    <property type="evidence" value="ECO:0007669"/>
    <property type="project" value="InterPro"/>
</dbReference>
<comment type="subcellular location">
    <subcellularLocation>
        <location evidence="1">Nucleus</location>
    </subcellularLocation>
</comment>
<dbReference type="GO" id="GO:0003677">
    <property type="term" value="F:DNA binding"/>
    <property type="evidence" value="ECO:0007669"/>
    <property type="project" value="UniProtKB-KW"/>
</dbReference>
<evidence type="ECO:0000256" key="5">
    <source>
        <dbReference type="ARBA" id="ARBA00023015"/>
    </source>
</evidence>
<keyword evidence="13" id="KW-1185">Reference proteome</keyword>
<dbReference type="EMBL" id="MU865310">
    <property type="protein sequence ID" value="KAK4229230.1"/>
    <property type="molecule type" value="Genomic_DNA"/>
</dbReference>
<evidence type="ECO:0000256" key="2">
    <source>
        <dbReference type="ARBA" id="ARBA00022723"/>
    </source>
</evidence>
<keyword evidence="7" id="KW-0010">Activator</keyword>
<evidence type="ECO:0000256" key="7">
    <source>
        <dbReference type="ARBA" id="ARBA00023159"/>
    </source>
</evidence>
<keyword evidence="8" id="KW-0804">Transcription</keyword>
<feature type="region of interest" description="Disordered" evidence="10">
    <location>
        <begin position="626"/>
        <end position="647"/>
    </location>
</feature>
<dbReference type="Gene3D" id="4.10.240.10">
    <property type="entry name" value="Zn(2)-C6 fungal-type DNA-binding domain"/>
    <property type="match status" value="1"/>
</dbReference>
<dbReference type="FunFam" id="4.10.240.10:FF:000005">
    <property type="entry name" value="Quinic acid utilization activator"/>
    <property type="match status" value="1"/>
</dbReference>
<evidence type="ECO:0000256" key="10">
    <source>
        <dbReference type="SAM" id="MobiDB-lite"/>
    </source>
</evidence>
<feature type="region of interest" description="Disordered" evidence="10">
    <location>
        <begin position="1"/>
        <end position="23"/>
    </location>
</feature>
<accession>A0AAN7BTG0</accession>
<comment type="caution">
    <text evidence="12">The sequence shown here is derived from an EMBL/GenBank/DDBJ whole genome shotgun (WGS) entry which is preliminary data.</text>
</comment>
<evidence type="ECO:0000259" key="11">
    <source>
        <dbReference type="PROSITE" id="PS50048"/>
    </source>
</evidence>
<dbReference type="Proteomes" id="UP001301958">
    <property type="component" value="Unassembled WGS sequence"/>
</dbReference>
<keyword evidence="9" id="KW-0539">Nucleus</keyword>
<dbReference type="Pfam" id="PF04082">
    <property type="entry name" value="Fungal_trans"/>
    <property type="match status" value="1"/>
</dbReference>
<protein>
    <submittedName>
        <fullName evidence="12">Fungal-specific transcription factor domain-containing protein</fullName>
    </submittedName>
</protein>
<dbReference type="GO" id="GO:0005634">
    <property type="term" value="C:nucleus"/>
    <property type="evidence" value="ECO:0007669"/>
    <property type="project" value="UniProtKB-SubCell"/>
</dbReference>
<keyword evidence="6" id="KW-0238">DNA-binding</keyword>
<dbReference type="PANTHER" id="PTHR47655:SF2">
    <property type="entry name" value="QUINIC ACID UTILIZATION ACTIVATOR"/>
    <property type="match status" value="1"/>
</dbReference>
<proteinExistence type="predicted"/>
<dbReference type="SUPFAM" id="SSF57701">
    <property type="entry name" value="Zn2/Cys6 DNA-binding domain"/>
    <property type="match status" value="1"/>
</dbReference>
<keyword evidence="2" id="KW-0479">Metal-binding</keyword>
<dbReference type="PROSITE" id="PS50048">
    <property type="entry name" value="ZN2_CY6_FUNGAL_2"/>
    <property type="match status" value="1"/>
</dbReference>
<feature type="compositionally biased region" description="Polar residues" evidence="10">
    <location>
        <begin position="163"/>
        <end position="174"/>
    </location>
</feature>
<dbReference type="GO" id="GO:0000981">
    <property type="term" value="F:DNA-binding transcription factor activity, RNA polymerase II-specific"/>
    <property type="evidence" value="ECO:0007669"/>
    <property type="project" value="InterPro"/>
</dbReference>
<evidence type="ECO:0000256" key="6">
    <source>
        <dbReference type="ARBA" id="ARBA00023125"/>
    </source>
</evidence>
<dbReference type="CDD" id="cd12148">
    <property type="entry name" value="fungal_TF_MHR"/>
    <property type="match status" value="1"/>
</dbReference>
<reference evidence="12" key="2">
    <citation type="submission" date="2023-05" db="EMBL/GenBank/DDBJ databases">
        <authorList>
            <consortium name="Lawrence Berkeley National Laboratory"/>
            <person name="Steindorff A."/>
            <person name="Hensen N."/>
            <person name="Bonometti L."/>
            <person name="Westerberg I."/>
            <person name="Brannstrom I.O."/>
            <person name="Guillou S."/>
            <person name="Cros-Aarteil S."/>
            <person name="Calhoun S."/>
            <person name="Haridas S."/>
            <person name="Kuo A."/>
            <person name="Mondo S."/>
            <person name="Pangilinan J."/>
            <person name="Riley R."/>
            <person name="Labutti K."/>
            <person name="Andreopoulos B."/>
            <person name="Lipzen A."/>
            <person name="Chen C."/>
            <person name="Yanf M."/>
            <person name="Daum C."/>
            <person name="Ng V."/>
            <person name="Clum A."/>
            <person name="Ohm R."/>
            <person name="Martin F."/>
            <person name="Silar P."/>
            <person name="Natvig D."/>
            <person name="Lalanne C."/>
            <person name="Gautier V."/>
            <person name="Ament-Velasquez S.L."/>
            <person name="Kruys A."/>
            <person name="Hutchinson M.I."/>
            <person name="Powell A.J."/>
            <person name="Barry K."/>
            <person name="Miller A.N."/>
            <person name="Grigoriev I.V."/>
            <person name="Debuchy R."/>
            <person name="Gladieux P."/>
            <person name="Thoren M.H."/>
            <person name="Johannesson H."/>
        </authorList>
    </citation>
    <scope>NUCLEOTIDE SEQUENCE</scope>
    <source>
        <strain evidence="12">CBS 990.96</strain>
    </source>
</reference>
<feature type="domain" description="Zn(2)-C6 fungal-type" evidence="11">
    <location>
        <begin position="29"/>
        <end position="59"/>
    </location>
</feature>
<dbReference type="GO" id="GO:0045944">
    <property type="term" value="P:positive regulation of transcription by RNA polymerase II"/>
    <property type="evidence" value="ECO:0007669"/>
    <property type="project" value="TreeGrafter"/>
</dbReference>
<keyword evidence="4" id="KW-0672">Quinate metabolism</keyword>
<dbReference type="InterPro" id="IPR036864">
    <property type="entry name" value="Zn2-C6_fun-type_DNA-bd_sf"/>
</dbReference>
<dbReference type="CDD" id="cd00067">
    <property type="entry name" value="GAL4"/>
    <property type="match status" value="1"/>
</dbReference>
<dbReference type="SMART" id="SM00066">
    <property type="entry name" value="GAL4"/>
    <property type="match status" value="1"/>
</dbReference>
<dbReference type="InterPro" id="IPR007219">
    <property type="entry name" value="XnlR_reg_dom"/>
</dbReference>
<keyword evidence="5" id="KW-0805">Transcription regulation</keyword>
<organism evidence="12 13">
    <name type="scientific">Podospora fimiseda</name>
    <dbReference type="NCBI Taxonomy" id="252190"/>
    <lineage>
        <taxon>Eukaryota</taxon>
        <taxon>Fungi</taxon>
        <taxon>Dikarya</taxon>
        <taxon>Ascomycota</taxon>
        <taxon>Pezizomycotina</taxon>
        <taxon>Sordariomycetes</taxon>
        <taxon>Sordariomycetidae</taxon>
        <taxon>Sordariales</taxon>
        <taxon>Podosporaceae</taxon>
        <taxon>Podospora</taxon>
    </lineage>
</organism>
<keyword evidence="3" id="KW-0862">Zinc</keyword>
<name>A0AAN7BTG0_9PEZI</name>
<reference evidence="12" key="1">
    <citation type="journal article" date="2023" name="Mol. Phylogenet. Evol.">
        <title>Genome-scale phylogeny and comparative genomics of the fungal order Sordariales.</title>
        <authorList>
            <person name="Hensen N."/>
            <person name="Bonometti L."/>
            <person name="Westerberg I."/>
            <person name="Brannstrom I.O."/>
            <person name="Guillou S."/>
            <person name="Cros-Aarteil S."/>
            <person name="Calhoun S."/>
            <person name="Haridas S."/>
            <person name="Kuo A."/>
            <person name="Mondo S."/>
            <person name="Pangilinan J."/>
            <person name="Riley R."/>
            <person name="LaButti K."/>
            <person name="Andreopoulos B."/>
            <person name="Lipzen A."/>
            <person name="Chen C."/>
            <person name="Yan M."/>
            <person name="Daum C."/>
            <person name="Ng V."/>
            <person name="Clum A."/>
            <person name="Steindorff A."/>
            <person name="Ohm R.A."/>
            <person name="Martin F."/>
            <person name="Silar P."/>
            <person name="Natvig D.O."/>
            <person name="Lalanne C."/>
            <person name="Gautier V."/>
            <person name="Ament-Velasquez S.L."/>
            <person name="Kruys A."/>
            <person name="Hutchinson M.I."/>
            <person name="Powell A.J."/>
            <person name="Barry K."/>
            <person name="Miller A.N."/>
            <person name="Grigoriev I.V."/>
            <person name="Debuchy R."/>
            <person name="Gladieux P."/>
            <person name="Hiltunen Thoren M."/>
            <person name="Johannesson H."/>
        </authorList>
    </citation>
    <scope>NUCLEOTIDE SEQUENCE</scope>
    <source>
        <strain evidence="12">CBS 990.96</strain>
    </source>
</reference>
<gene>
    <name evidence="12" type="ORF">QBC38DRAFT_360029</name>
</gene>
<evidence type="ECO:0000256" key="4">
    <source>
        <dbReference type="ARBA" id="ARBA00022911"/>
    </source>
</evidence>
<dbReference type="PANTHER" id="PTHR47655">
    <property type="entry name" value="QUINIC ACID UTILIZATION ACTIVATOR"/>
    <property type="match status" value="1"/>
</dbReference>
<dbReference type="PROSITE" id="PS00463">
    <property type="entry name" value="ZN2_CY6_FUNGAL_1"/>
    <property type="match status" value="1"/>
</dbReference>
<dbReference type="Pfam" id="PF00172">
    <property type="entry name" value="Zn_clus"/>
    <property type="match status" value="1"/>
</dbReference>
<evidence type="ECO:0000256" key="3">
    <source>
        <dbReference type="ARBA" id="ARBA00022833"/>
    </source>
</evidence>
<dbReference type="InterPro" id="IPR001138">
    <property type="entry name" value="Zn2Cys6_DnaBD"/>
</dbReference>
<evidence type="ECO:0000313" key="13">
    <source>
        <dbReference type="Proteomes" id="UP001301958"/>
    </source>
</evidence>
<evidence type="ECO:0000256" key="8">
    <source>
        <dbReference type="ARBA" id="ARBA00023163"/>
    </source>
</evidence>
<evidence type="ECO:0000256" key="9">
    <source>
        <dbReference type="ARBA" id="ARBA00023242"/>
    </source>
</evidence>
<feature type="region of interest" description="Disordered" evidence="10">
    <location>
        <begin position="135"/>
        <end position="213"/>
    </location>
</feature>
<dbReference type="AlphaFoldDB" id="A0AAN7BTG0"/>
<evidence type="ECO:0000313" key="12">
    <source>
        <dbReference type="EMBL" id="KAK4229230.1"/>
    </source>
</evidence>